<name>A0A8D8YJ59_9HEMI</name>
<dbReference type="EMBL" id="HBUF01038905">
    <property type="protein sequence ID" value="CAG6617452.1"/>
    <property type="molecule type" value="Transcribed_RNA"/>
</dbReference>
<dbReference type="InterPro" id="IPR037136">
    <property type="entry name" value="RNA3'_phos_cyclase_dom_sf"/>
</dbReference>
<dbReference type="Gene3D" id="3.65.10.20">
    <property type="entry name" value="RNA 3'-terminal phosphate cyclase domain"/>
    <property type="match status" value="1"/>
</dbReference>
<dbReference type="PIRSF" id="PIRSF005378">
    <property type="entry name" value="RNA3'_term_phos_cycl_euk"/>
    <property type="match status" value="1"/>
</dbReference>
<dbReference type="Gene3D" id="3.30.360.20">
    <property type="entry name" value="RNA 3'-terminal phosphate cyclase, insert domain"/>
    <property type="match status" value="1"/>
</dbReference>
<accession>A0A8D8YJ59</accession>
<dbReference type="SUPFAM" id="SSF55205">
    <property type="entry name" value="EPT/RTPC-like"/>
    <property type="match status" value="1"/>
</dbReference>
<dbReference type="InterPro" id="IPR020719">
    <property type="entry name" value="RNA3'_term_phos_cycl-like_CS"/>
</dbReference>
<dbReference type="EMBL" id="HBUF01379916">
    <property type="protein sequence ID" value="CAG6729833.1"/>
    <property type="molecule type" value="Transcribed_RNA"/>
</dbReference>
<evidence type="ECO:0000256" key="2">
    <source>
        <dbReference type="ARBA" id="ARBA00007089"/>
    </source>
</evidence>
<dbReference type="NCBIfam" id="TIGR03400">
    <property type="entry name" value="18S_RNA_Rcl1p"/>
    <property type="match status" value="1"/>
</dbReference>
<dbReference type="AlphaFoldDB" id="A0A8D8YJ59"/>
<dbReference type="EMBL" id="HBUF01541267">
    <property type="protein sequence ID" value="CAG6755147.1"/>
    <property type="molecule type" value="Transcribed_RNA"/>
</dbReference>
<dbReference type="InterPro" id="IPR013791">
    <property type="entry name" value="RNA3'-term_phos_cycl_insert"/>
</dbReference>
<dbReference type="PANTHER" id="PTHR11096:SF1">
    <property type="entry name" value="RNA 3'-TERMINAL PHOSPHATE CYCLASE-LIKE PROTEIN"/>
    <property type="match status" value="1"/>
</dbReference>
<keyword evidence="3" id="KW-0690">Ribosome biogenesis</keyword>
<dbReference type="PROSITE" id="PS01287">
    <property type="entry name" value="RTC"/>
    <property type="match status" value="1"/>
</dbReference>
<dbReference type="EMBL" id="HBUF01038906">
    <property type="protein sequence ID" value="CAG6617453.1"/>
    <property type="molecule type" value="Transcribed_RNA"/>
</dbReference>
<dbReference type="InterPro" id="IPR023797">
    <property type="entry name" value="RNA3'_phos_cyclase_dom"/>
</dbReference>
<evidence type="ECO:0000256" key="4">
    <source>
        <dbReference type="ARBA" id="ARBA00023242"/>
    </source>
</evidence>
<dbReference type="Pfam" id="PF01137">
    <property type="entry name" value="RTC"/>
    <property type="match status" value="1"/>
</dbReference>
<comment type="subcellular location">
    <subcellularLocation>
        <location evidence="1">Nucleus</location>
        <location evidence="1">Nucleolus</location>
    </subcellularLocation>
</comment>
<dbReference type="CDD" id="cd00875">
    <property type="entry name" value="RNA_Cyclase_Class_I"/>
    <property type="match status" value="1"/>
</dbReference>
<evidence type="ECO:0000313" key="7">
    <source>
        <dbReference type="EMBL" id="CAG6729833.1"/>
    </source>
</evidence>
<evidence type="ECO:0000256" key="3">
    <source>
        <dbReference type="ARBA" id="ARBA00022517"/>
    </source>
</evidence>
<dbReference type="InterPro" id="IPR036553">
    <property type="entry name" value="RPTC_insert"/>
</dbReference>
<proteinExistence type="inferred from homology"/>
<dbReference type="GO" id="GO:0004521">
    <property type="term" value="F:RNA endonuclease activity"/>
    <property type="evidence" value="ECO:0007669"/>
    <property type="project" value="TreeGrafter"/>
</dbReference>
<organism evidence="7">
    <name type="scientific">Cacopsylla melanoneura</name>
    <dbReference type="NCBI Taxonomy" id="428564"/>
    <lineage>
        <taxon>Eukaryota</taxon>
        <taxon>Metazoa</taxon>
        <taxon>Ecdysozoa</taxon>
        <taxon>Arthropoda</taxon>
        <taxon>Hexapoda</taxon>
        <taxon>Insecta</taxon>
        <taxon>Pterygota</taxon>
        <taxon>Neoptera</taxon>
        <taxon>Paraneoptera</taxon>
        <taxon>Hemiptera</taxon>
        <taxon>Sternorrhyncha</taxon>
        <taxon>Psylloidea</taxon>
        <taxon>Psyllidae</taxon>
        <taxon>Psyllinae</taxon>
        <taxon>Cacopsylla</taxon>
    </lineage>
</organism>
<dbReference type="Pfam" id="PF05189">
    <property type="entry name" value="RTC_insert"/>
    <property type="match status" value="1"/>
</dbReference>
<protein>
    <submittedName>
        <fullName evidence="7">Probable RNA 3'-terminal phosphate cyclase-like protein</fullName>
    </submittedName>
</protein>
<feature type="domain" description="RNA 3'-terminal phosphate cyclase insert" evidence="6">
    <location>
        <begin position="184"/>
        <end position="287"/>
    </location>
</feature>
<sequence length="377" mass="41528">MRKNILTFKGCNYLRQRLILSTLSCKPIQITDIRAGDLDGEPGLKEYEVNLLRLIDKLTNGTTLEVNETGTTLTFQPGILVGGTIQHECCKERAIGYYLEVCLAFAPFCKKGLQIVLRGVTNNQKDPSVDSFKAGALPVLKQFLVVDPGIELTVRKRGMEPEGGGEIFFNCPNIKSIKPVQNKDFGKIKRIRGTVFALRVSPAIANRIVDTAKGILLSYIPDVYLSVDHCKGPKSGKSPGFGGSIYTESTTGVVLTADAVSPPPPVIRAVPEQLGEELAYNLLEEISRGGMADSSFQSLACLYMALHQKDVSQLLVGPLSPYTVQFLRHLKQFFGLKFKLEYETQSNPDRDEDEQKLRVGQEKVLLTCVGIGYNKLV</sequence>
<evidence type="ECO:0000259" key="6">
    <source>
        <dbReference type="Pfam" id="PF05189"/>
    </source>
</evidence>
<feature type="domain" description="RNA 3'-terminal phosphate cyclase" evidence="5">
    <location>
        <begin position="7"/>
        <end position="339"/>
    </location>
</feature>
<comment type="similarity">
    <text evidence="2">Belongs to the RNA 3'-terminal cyclase family. Type 2 subfamily.</text>
</comment>
<dbReference type="PANTHER" id="PTHR11096">
    <property type="entry name" value="RNA 3' TERMINAL PHOSPHATE CYCLASE"/>
    <property type="match status" value="1"/>
</dbReference>
<evidence type="ECO:0000259" key="5">
    <source>
        <dbReference type="Pfam" id="PF01137"/>
    </source>
</evidence>
<dbReference type="InterPro" id="IPR016443">
    <property type="entry name" value="RNA3'_term_phos_cyc_type_2"/>
</dbReference>
<dbReference type="GO" id="GO:0005730">
    <property type="term" value="C:nucleolus"/>
    <property type="evidence" value="ECO:0007669"/>
    <property type="project" value="UniProtKB-SubCell"/>
</dbReference>
<dbReference type="InterPro" id="IPR013792">
    <property type="entry name" value="RNA3'P_cycl/enolpyr_Trfase_a/b"/>
</dbReference>
<evidence type="ECO:0000256" key="1">
    <source>
        <dbReference type="ARBA" id="ARBA00004604"/>
    </source>
</evidence>
<dbReference type="GO" id="GO:0000479">
    <property type="term" value="P:endonucleolytic cleavage of tricistronic rRNA transcript (SSU-rRNA, 5.8S rRNA, LSU-rRNA)"/>
    <property type="evidence" value="ECO:0007669"/>
    <property type="project" value="TreeGrafter"/>
</dbReference>
<dbReference type="EMBL" id="HBUF01541268">
    <property type="protein sequence ID" value="CAG6755148.1"/>
    <property type="molecule type" value="Transcribed_RNA"/>
</dbReference>
<dbReference type="EMBL" id="HBUF01379915">
    <property type="protein sequence ID" value="CAG6729832.1"/>
    <property type="molecule type" value="Transcribed_RNA"/>
</dbReference>
<dbReference type="InterPro" id="IPR000228">
    <property type="entry name" value="RNA3'_term_phos_cyc"/>
</dbReference>
<dbReference type="EMBL" id="HBUF01199813">
    <property type="protein sequence ID" value="CAG6661506.1"/>
    <property type="molecule type" value="Transcribed_RNA"/>
</dbReference>
<reference evidence="7" key="1">
    <citation type="submission" date="2021-05" db="EMBL/GenBank/DDBJ databases">
        <authorList>
            <person name="Alioto T."/>
            <person name="Alioto T."/>
            <person name="Gomez Garrido J."/>
        </authorList>
    </citation>
    <scope>NUCLEOTIDE SEQUENCE</scope>
</reference>
<keyword evidence="4" id="KW-0539">Nucleus</keyword>